<evidence type="ECO:0000259" key="13">
    <source>
        <dbReference type="Pfam" id="PF02911"/>
    </source>
</evidence>
<reference evidence="14" key="1">
    <citation type="submission" date="2025-08" db="UniProtKB">
        <authorList>
            <consortium name="Ensembl"/>
        </authorList>
    </citation>
    <scope>IDENTIFICATION</scope>
</reference>
<reference evidence="14" key="2">
    <citation type="submission" date="2025-09" db="UniProtKB">
        <authorList>
            <consortium name="Ensembl"/>
        </authorList>
    </citation>
    <scope>IDENTIFICATION</scope>
</reference>
<evidence type="ECO:0000313" key="14">
    <source>
        <dbReference type="Ensembl" id="ENSHCOP00000006037.1"/>
    </source>
</evidence>
<dbReference type="Pfam" id="PF02911">
    <property type="entry name" value="Formyl_trans_C"/>
    <property type="match status" value="1"/>
</dbReference>
<evidence type="ECO:0000256" key="4">
    <source>
        <dbReference type="ARBA" id="ARBA00014185"/>
    </source>
</evidence>
<dbReference type="EC" id="2.1.2.9" evidence="3"/>
<feature type="compositionally biased region" description="Basic and acidic residues" evidence="11">
    <location>
        <begin position="383"/>
        <end position="392"/>
    </location>
</feature>
<evidence type="ECO:0000256" key="9">
    <source>
        <dbReference type="ARBA" id="ARBA00052555"/>
    </source>
</evidence>
<evidence type="ECO:0000259" key="12">
    <source>
        <dbReference type="Pfam" id="PF00551"/>
    </source>
</evidence>
<evidence type="ECO:0000256" key="5">
    <source>
        <dbReference type="ARBA" id="ARBA00022679"/>
    </source>
</evidence>
<evidence type="ECO:0000256" key="2">
    <source>
        <dbReference type="ARBA" id="ARBA00010699"/>
    </source>
</evidence>
<feature type="domain" description="Formyl transferase C-terminal" evidence="13">
    <location>
        <begin position="243"/>
        <end position="346"/>
    </location>
</feature>
<dbReference type="GeneTree" id="ENSGT00390000017828"/>
<feature type="domain" description="Formyl transferase N-terminal" evidence="12">
    <location>
        <begin position="118"/>
        <end position="219"/>
    </location>
</feature>
<dbReference type="InterPro" id="IPR036477">
    <property type="entry name" value="Formyl_transf_N_sf"/>
</dbReference>
<dbReference type="GO" id="GO:0005739">
    <property type="term" value="C:mitochondrion"/>
    <property type="evidence" value="ECO:0007669"/>
    <property type="project" value="UniProtKB-SubCell"/>
</dbReference>
<comment type="catalytic activity">
    <reaction evidence="9">
        <text>L-methionyl-tRNA(fMet) + (6R)-10-formyltetrahydrofolate = N-formyl-L-methionyl-tRNA(fMet) + (6S)-5,6,7,8-tetrahydrofolate + H(+)</text>
        <dbReference type="Rhea" id="RHEA:24380"/>
        <dbReference type="Rhea" id="RHEA-COMP:9952"/>
        <dbReference type="Rhea" id="RHEA-COMP:9953"/>
        <dbReference type="ChEBI" id="CHEBI:15378"/>
        <dbReference type="ChEBI" id="CHEBI:57453"/>
        <dbReference type="ChEBI" id="CHEBI:78530"/>
        <dbReference type="ChEBI" id="CHEBI:78844"/>
        <dbReference type="ChEBI" id="CHEBI:195366"/>
        <dbReference type="EC" id="2.1.2.9"/>
    </reaction>
    <physiologicalReaction direction="left-to-right" evidence="9">
        <dbReference type="Rhea" id="RHEA:24381"/>
    </physiologicalReaction>
</comment>
<evidence type="ECO:0000256" key="1">
    <source>
        <dbReference type="ARBA" id="ARBA00004173"/>
    </source>
</evidence>
<dbReference type="SUPFAM" id="SSF53328">
    <property type="entry name" value="Formyltransferase"/>
    <property type="match status" value="1"/>
</dbReference>
<dbReference type="InterPro" id="IPR041711">
    <property type="entry name" value="Met-tRNA-FMT_N"/>
</dbReference>
<evidence type="ECO:0000313" key="15">
    <source>
        <dbReference type="Proteomes" id="UP000264820"/>
    </source>
</evidence>
<dbReference type="Ensembl" id="ENSHCOT00000004347.1">
    <property type="protein sequence ID" value="ENSHCOP00000006037.1"/>
    <property type="gene ID" value="ENSHCOG00000007762.1"/>
</dbReference>
<dbReference type="OMA" id="GASPIHE"/>
<evidence type="ECO:0000256" key="8">
    <source>
        <dbReference type="ARBA" id="ARBA00023128"/>
    </source>
</evidence>
<dbReference type="Proteomes" id="UP000264820">
    <property type="component" value="Unplaced"/>
</dbReference>
<evidence type="ECO:0000256" key="10">
    <source>
        <dbReference type="ARBA" id="ARBA00057846"/>
    </source>
</evidence>
<dbReference type="PANTHER" id="PTHR11138">
    <property type="entry name" value="METHIONYL-TRNA FORMYLTRANSFERASE"/>
    <property type="match status" value="1"/>
</dbReference>
<keyword evidence="5" id="KW-0808">Transferase</keyword>
<sequence length="392" mass="42457">MRSGGGTAGAATLAVLRLRPDGGGWASAGRKTETPWPPRGPRRSLCSSGPPWRLLFFGSDHFAVESLKVLAADRSRSGGAVSSLEVATLSADVPVADFARRERLPLHRWPPRDVEGRFDVGVVVSFGCLLHQRLIAKFPCGILNVHPSLLPRWRGPAPIFHTILNGDTVTGVSVMQIRAHGFDVGPILNQAVHAVPESSTTDELADVLAAEGAQLLLDTLRKLPRKMADKREQSPAGATFAPKISASMSWIVWEEHTCQHIDRLHRAIGSRFPLRTTWMGGTIKLVDFAGRCHISFADAGAERMPGSVSFHKESNTLAVCCKDGWVGFKAVILKKRLTAADFYNGYLHRVLRPRGAAAAFVSPPGGGKASGGEPPHTHLAKKTTAEQRRRHK</sequence>
<name>A0A3Q2XPI9_HIPCM</name>
<dbReference type="PANTHER" id="PTHR11138:SF5">
    <property type="entry name" value="METHIONYL-TRNA FORMYLTRANSFERASE, MITOCHONDRIAL"/>
    <property type="match status" value="1"/>
</dbReference>
<comment type="similarity">
    <text evidence="2">Belongs to the Fmt family.</text>
</comment>
<evidence type="ECO:0000256" key="3">
    <source>
        <dbReference type="ARBA" id="ARBA00012261"/>
    </source>
</evidence>
<dbReference type="InterPro" id="IPR005793">
    <property type="entry name" value="Formyl_trans_C"/>
</dbReference>
<comment type="subcellular location">
    <subcellularLocation>
        <location evidence="1">Mitochondrion</location>
    </subcellularLocation>
</comment>
<dbReference type="CDD" id="cd08646">
    <property type="entry name" value="FMT_core_Met-tRNA-FMT_N"/>
    <property type="match status" value="1"/>
</dbReference>
<evidence type="ECO:0000256" key="7">
    <source>
        <dbReference type="ARBA" id="ARBA00022946"/>
    </source>
</evidence>
<proteinExistence type="inferred from homology"/>
<organism evidence="14 15">
    <name type="scientific">Hippocampus comes</name>
    <name type="common">Tiger tail seahorse</name>
    <dbReference type="NCBI Taxonomy" id="109280"/>
    <lineage>
        <taxon>Eukaryota</taxon>
        <taxon>Metazoa</taxon>
        <taxon>Chordata</taxon>
        <taxon>Craniata</taxon>
        <taxon>Vertebrata</taxon>
        <taxon>Euteleostomi</taxon>
        <taxon>Actinopterygii</taxon>
        <taxon>Neopterygii</taxon>
        <taxon>Teleostei</taxon>
        <taxon>Neoteleostei</taxon>
        <taxon>Acanthomorphata</taxon>
        <taxon>Syngnathiaria</taxon>
        <taxon>Syngnathiformes</taxon>
        <taxon>Syngnathoidei</taxon>
        <taxon>Syngnathidae</taxon>
        <taxon>Hippocampus</taxon>
    </lineage>
</organism>
<keyword evidence="8" id="KW-0496">Mitochondrion</keyword>
<dbReference type="GO" id="GO:0004479">
    <property type="term" value="F:methionyl-tRNA formyltransferase activity"/>
    <property type="evidence" value="ECO:0007669"/>
    <property type="project" value="UniProtKB-EC"/>
</dbReference>
<keyword evidence="6" id="KW-0648">Protein biosynthesis</keyword>
<keyword evidence="15" id="KW-1185">Reference proteome</keyword>
<feature type="region of interest" description="Disordered" evidence="11">
    <location>
        <begin position="361"/>
        <end position="392"/>
    </location>
</feature>
<evidence type="ECO:0000256" key="6">
    <source>
        <dbReference type="ARBA" id="ARBA00022917"/>
    </source>
</evidence>
<keyword evidence="7" id="KW-0809">Transit peptide</keyword>
<dbReference type="InterPro" id="IPR005794">
    <property type="entry name" value="Fmt"/>
</dbReference>
<feature type="region of interest" description="Disordered" evidence="11">
    <location>
        <begin position="24"/>
        <end position="44"/>
    </location>
</feature>
<dbReference type="Gene3D" id="3.40.50.12230">
    <property type="match status" value="1"/>
</dbReference>
<dbReference type="FunFam" id="3.40.50.12230:FF:000003">
    <property type="entry name" value="methionyl-tRNA formyltransferase, mitochondrial"/>
    <property type="match status" value="1"/>
</dbReference>
<dbReference type="AlphaFoldDB" id="A0A3Q2XPI9"/>
<accession>A0A3Q2XPI9</accession>
<dbReference type="STRING" id="109280.ENSHCOP00000006037"/>
<comment type="function">
    <text evidence="10">Methionyl-tRNA formyltransferase that formylates methionyl-tRNA in mitochondria and is crucial for translation initiation.</text>
</comment>
<dbReference type="NCBIfam" id="TIGR00460">
    <property type="entry name" value="fmt"/>
    <property type="match status" value="1"/>
</dbReference>
<evidence type="ECO:0000256" key="11">
    <source>
        <dbReference type="SAM" id="MobiDB-lite"/>
    </source>
</evidence>
<dbReference type="Pfam" id="PF00551">
    <property type="entry name" value="Formyl_trans_N"/>
    <property type="match status" value="1"/>
</dbReference>
<protein>
    <recommendedName>
        <fullName evidence="4">Methionyl-tRNA formyltransferase, mitochondrial</fullName>
        <ecNumber evidence="3">2.1.2.9</ecNumber>
    </recommendedName>
</protein>
<dbReference type="InterPro" id="IPR002376">
    <property type="entry name" value="Formyl_transf_N"/>
</dbReference>